<feature type="region of interest" description="Disordered" evidence="1">
    <location>
        <begin position="290"/>
        <end position="331"/>
    </location>
</feature>
<feature type="region of interest" description="Disordered" evidence="1">
    <location>
        <begin position="221"/>
        <end position="266"/>
    </location>
</feature>
<evidence type="ECO:0000313" key="3">
    <source>
        <dbReference type="Proteomes" id="UP001224433"/>
    </source>
</evidence>
<proteinExistence type="predicted"/>
<dbReference type="EMBL" id="CP120983">
    <property type="protein sequence ID" value="WLQ63809.1"/>
    <property type="molecule type" value="Genomic_DNA"/>
</dbReference>
<keyword evidence="3" id="KW-1185">Reference proteome</keyword>
<protein>
    <recommendedName>
        <fullName evidence="4">PPE family domain-containing protein</fullName>
    </recommendedName>
</protein>
<sequence length="580" mass="57837">MSEPKKPGSGSEAEPALTPAEQQEQDQQRVAGQLVVTDVTRQVQNVMDAFGFGSGSSGRTSFDDHELNVMIDLIENSKPEDLESAGEALWKARDAIKKAGDELGDFIKGVDWEGESGVAFRDWGSGLVAHAEKLSNFADAAGTQITVAGTGLASVRNSLPPRDTRLIRTPLEDIDAPKRVEGNAEYAAAVKVEKDRQEAINQANRLASYYAVSGESLAAQEPPRFEKKLDVAVPRPSGRRGVDDQSGSSSSGSESSGGVDTGRVTGHAVVGSRGSAADNSGFVAPEAVAPVPDRSTSTEINSVATPPAPVTTPSTYSPTPTVSPASGGTTPPIAPGFVNPVSAGSKGFQGAAGVPRGAGQTMSGGSRTSGPTGGSAAANGRAGSPVGRPSPMSGGSASGAAGRGGTGAQSPTACRSGITGGRPMAAGQPTSGSSGPRAGRASGIVGGTPQRAGAGQPGGARGVPRGTVIGSGNASRTGGPAGAFGQRGVVGSNSANAASKPGGRGTPSTKGVVGTPRGTGGVTGGKGFTAGGAGLVRGPAGRKDSRDEDEDEGTQRPDYLVEDRETWEAGRRGVAPPVIE</sequence>
<dbReference type="Proteomes" id="UP001224433">
    <property type="component" value="Chromosome"/>
</dbReference>
<organism evidence="2 3">
    <name type="scientific">Streptomyces glycanivorans</name>
    <dbReference type="NCBI Taxonomy" id="3033808"/>
    <lineage>
        <taxon>Bacteria</taxon>
        <taxon>Bacillati</taxon>
        <taxon>Actinomycetota</taxon>
        <taxon>Actinomycetes</taxon>
        <taxon>Kitasatosporales</taxon>
        <taxon>Streptomycetaceae</taxon>
        <taxon>Streptomyces</taxon>
    </lineage>
</organism>
<dbReference type="RefSeq" id="WP_306103326.1">
    <property type="nucleotide sequence ID" value="NZ_CP120983.1"/>
</dbReference>
<evidence type="ECO:0008006" key="4">
    <source>
        <dbReference type="Google" id="ProtNLM"/>
    </source>
</evidence>
<name>A0ABY9JBM3_9ACTN</name>
<feature type="compositionally biased region" description="Low complexity" evidence="1">
    <location>
        <begin position="244"/>
        <end position="258"/>
    </location>
</feature>
<feature type="compositionally biased region" description="Basic and acidic residues" evidence="1">
    <location>
        <begin position="553"/>
        <end position="571"/>
    </location>
</feature>
<feature type="region of interest" description="Disordered" evidence="1">
    <location>
        <begin position="1"/>
        <end position="31"/>
    </location>
</feature>
<feature type="compositionally biased region" description="Low complexity" evidence="1">
    <location>
        <begin position="431"/>
        <end position="454"/>
    </location>
</feature>
<feature type="compositionally biased region" description="Low complexity" evidence="1">
    <location>
        <begin position="361"/>
        <end position="400"/>
    </location>
</feature>
<reference evidence="2 3" key="1">
    <citation type="submission" date="2023-03" db="EMBL/GenBank/DDBJ databases">
        <title>Isolation and description of six Streptomyces strains from soil environments, able to metabolize different microbial glucans.</title>
        <authorList>
            <person name="Widen T."/>
            <person name="Larsbrink J."/>
        </authorList>
    </citation>
    <scope>NUCLEOTIDE SEQUENCE [LARGE SCALE GENOMIC DNA]</scope>
    <source>
        <strain evidence="2 3">Alt3</strain>
    </source>
</reference>
<feature type="compositionally biased region" description="Low complexity" evidence="1">
    <location>
        <begin position="311"/>
        <end position="326"/>
    </location>
</feature>
<evidence type="ECO:0000313" key="2">
    <source>
        <dbReference type="EMBL" id="WLQ63809.1"/>
    </source>
</evidence>
<feature type="region of interest" description="Disordered" evidence="1">
    <location>
        <begin position="346"/>
        <end position="580"/>
    </location>
</feature>
<gene>
    <name evidence="2" type="ORF">P8A20_09485</name>
</gene>
<evidence type="ECO:0000256" key="1">
    <source>
        <dbReference type="SAM" id="MobiDB-lite"/>
    </source>
</evidence>
<accession>A0ABY9JBM3</accession>
<feature type="compositionally biased region" description="Gly residues" evidence="1">
    <location>
        <begin position="517"/>
        <end position="535"/>
    </location>
</feature>